<dbReference type="AlphaFoldDB" id="U6MPQ6"/>
<evidence type="ECO:0000313" key="3">
    <source>
        <dbReference type="Proteomes" id="UP000030754"/>
    </source>
</evidence>
<evidence type="ECO:0000313" key="2">
    <source>
        <dbReference type="EMBL" id="CDJ63630.1"/>
    </source>
</evidence>
<dbReference type="EMBL" id="HG722842">
    <property type="protein sequence ID" value="CDJ63630.1"/>
    <property type="molecule type" value="Genomic_DNA"/>
</dbReference>
<dbReference type="Gene3D" id="3.40.50.1240">
    <property type="entry name" value="Phosphoglycerate mutase-like"/>
    <property type="match status" value="1"/>
</dbReference>
<proteinExistence type="predicted"/>
<gene>
    <name evidence="2" type="ORF">ENH_00047000</name>
</gene>
<dbReference type="InterPro" id="IPR029033">
    <property type="entry name" value="His_PPase_superfam"/>
</dbReference>
<dbReference type="Proteomes" id="UP000030754">
    <property type="component" value="Unassembled WGS sequence"/>
</dbReference>
<name>U6MPQ6_9EIME</name>
<evidence type="ECO:0000256" key="1">
    <source>
        <dbReference type="SAM" id="MobiDB-lite"/>
    </source>
</evidence>
<dbReference type="VEuPathDB" id="ToxoDB:ENH_00047000"/>
<reference evidence="2" key="2">
    <citation type="submission" date="2013-10" db="EMBL/GenBank/DDBJ databases">
        <authorList>
            <person name="Aslett M."/>
        </authorList>
    </citation>
    <scope>NUCLEOTIDE SEQUENCE [LARGE SCALE GENOMIC DNA]</scope>
    <source>
        <strain evidence="2">Houghton</strain>
    </source>
</reference>
<keyword evidence="3" id="KW-1185">Reference proteome</keyword>
<dbReference type="RefSeq" id="XP_013440992.1">
    <property type="nucleotide sequence ID" value="XM_013585538.1"/>
</dbReference>
<dbReference type="GeneID" id="25474854"/>
<reference evidence="2" key="1">
    <citation type="submission" date="2013-10" db="EMBL/GenBank/DDBJ databases">
        <title>Genomic analysis of the causative agents of coccidiosis in chickens.</title>
        <authorList>
            <person name="Reid A.J."/>
            <person name="Blake D."/>
            <person name="Billington K."/>
            <person name="Browne H."/>
            <person name="Dunn M."/>
            <person name="Hung S."/>
            <person name="Kawahara F."/>
            <person name="Miranda-Saavedra D."/>
            <person name="Mourier T."/>
            <person name="Nagra H."/>
            <person name="Otto T.D."/>
            <person name="Rawlings N."/>
            <person name="Sanchez A."/>
            <person name="Sanders M."/>
            <person name="Subramaniam C."/>
            <person name="Tay Y."/>
            <person name="Dear P."/>
            <person name="Doerig C."/>
            <person name="Gruber A."/>
            <person name="Parkinson J."/>
            <person name="Shirley M."/>
            <person name="Wan K.L."/>
            <person name="Berriman M."/>
            <person name="Tomley F."/>
            <person name="Pain A."/>
        </authorList>
    </citation>
    <scope>NUCLEOTIDE SEQUENCE [LARGE SCALE GENOMIC DNA]</scope>
    <source>
        <strain evidence="2">Houghton</strain>
    </source>
</reference>
<protein>
    <submittedName>
        <fullName evidence="2">Uncharacterized protein</fullName>
    </submittedName>
</protein>
<accession>U6MPQ6</accession>
<feature type="region of interest" description="Disordered" evidence="1">
    <location>
        <begin position="196"/>
        <end position="226"/>
    </location>
</feature>
<feature type="compositionally biased region" description="Low complexity" evidence="1">
    <location>
        <begin position="203"/>
        <end position="225"/>
    </location>
</feature>
<sequence length="364" mass="40260">MNVHTHPSFGTKKCASVRFLSARFRRQGSEVLADTDPSLSRKDIQKAFRVNEAFDELFEEIHKCESRINRRQPPSFCIDAFVTSPLTVGLQTASISTVQMGKVMACKSAHQDIVEKSRVTWLVDPMLREQLSGPNETGTELNELLARLHELYVNMQIARTAIDIETMAAGEAWWTPYTKGELETILQRNRLGAPGQISSDKYSATGEETAAAEGTEAGEAASTATNADQSTVVHIGDPEVIPLTARARALRDTIKYVEGPLHNRNDEGANAERPDRESGKLVKLRGKVILHVLCKTEALNTVLLVSHKRILEKLLRERVSPAKLKYAILSCGVEPSLTVLSPKTPLESIRQSLGDLSQLPAWRE</sequence>
<organism evidence="2 3">
    <name type="scientific">Eimeria necatrix</name>
    <dbReference type="NCBI Taxonomy" id="51315"/>
    <lineage>
        <taxon>Eukaryota</taxon>
        <taxon>Sar</taxon>
        <taxon>Alveolata</taxon>
        <taxon>Apicomplexa</taxon>
        <taxon>Conoidasida</taxon>
        <taxon>Coccidia</taxon>
        <taxon>Eucoccidiorida</taxon>
        <taxon>Eimeriorina</taxon>
        <taxon>Eimeriidae</taxon>
        <taxon>Eimeria</taxon>
    </lineage>
</organism>
<dbReference type="OrthoDB" id="346712at2759"/>